<feature type="region of interest" description="Disordered" evidence="1">
    <location>
        <begin position="190"/>
        <end position="220"/>
    </location>
</feature>
<organism evidence="3 4">
    <name type="scientific">Prevotella fusca JCM 17724</name>
    <dbReference type="NCBI Taxonomy" id="1236517"/>
    <lineage>
        <taxon>Bacteria</taxon>
        <taxon>Pseudomonadati</taxon>
        <taxon>Bacteroidota</taxon>
        <taxon>Bacteroidia</taxon>
        <taxon>Bacteroidales</taxon>
        <taxon>Prevotellaceae</taxon>
        <taxon>Prevotella</taxon>
    </lineage>
</organism>
<gene>
    <name evidence="3" type="ORF">ADJ77_12730</name>
</gene>
<accession>A0A0K1NNH4</accession>
<dbReference type="EMBL" id="CP012075">
    <property type="protein sequence ID" value="AKU70585.1"/>
    <property type="molecule type" value="Genomic_DNA"/>
</dbReference>
<feature type="transmembrane region" description="Helical" evidence="2">
    <location>
        <begin position="12"/>
        <end position="33"/>
    </location>
</feature>
<dbReference type="Proteomes" id="UP000060345">
    <property type="component" value="Chromosome 2"/>
</dbReference>
<protein>
    <submittedName>
        <fullName evidence="3">Iron transporter</fullName>
    </submittedName>
</protein>
<dbReference type="AlphaFoldDB" id="A0A0K1NNH4"/>
<reference evidence="3 4" key="1">
    <citation type="submission" date="2015-07" db="EMBL/GenBank/DDBJ databases">
        <authorList>
            <person name="Noorani M."/>
        </authorList>
    </citation>
    <scope>NUCLEOTIDE SEQUENCE [LARGE SCALE GENOMIC DNA]</scope>
    <source>
        <strain evidence="3 4">W1435</strain>
    </source>
</reference>
<name>A0A0K1NNH4_9BACT</name>
<feature type="transmembrane region" description="Helical" evidence="2">
    <location>
        <begin position="234"/>
        <end position="258"/>
    </location>
</feature>
<evidence type="ECO:0000256" key="1">
    <source>
        <dbReference type="SAM" id="MobiDB-lite"/>
    </source>
</evidence>
<dbReference type="STRING" id="1236517.ADJ77_12730"/>
<feature type="compositionally biased region" description="Basic and acidic residues" evidence="1">
    <location>
        <begin position="207"/>
        <end position="217"/>
    </location>
</feature>
<proteinExistence type="predicted"/>
<evidence type="ECO:0000313" key="3">
    <source>
        <dbReference type="EMBL" id="AKU70585.1"/>
    </source>
</evidence>
<sequence>MRKICLKIHRWLALPLGVFMAILCFSGLVLLIGGEIASAFDADPKQVPFLVAVKQLHRWLFMIPENPRGGLSVGRIITAVTTMCMTIVLLTGVVAWWPKSKKMLKNRLTVSTDKGFRRFVYDTHVSLGIYAFVFLFITALTGPVFSFKWYKQGMSRLFGQETEQKEMKMEMKKDDAKQTATKEDAFAGGNAEQMKEQAQKQDGASQDMKKDGQDKKSGGKKLFKKLHTGKWGGWFSMILHAIAVLIGGFLPISGYYMWWKRNYGKKAKA</sequence>
<feature type="transmembrane region" description="Helical" evidence="2">
    <location>
        <begin position="127"/>
        <end position="147"/>
    </location>
</feature>
<dbReference type="Gene3D" id="1.20.950.20">
    <property type="entry name" value="Transmembrane di-heme cytochromes, Chain C"/>
    <property type="match status" value="1"/>
</dbReference>
<evidence type="ECO:0000256" key="2">
    <source>
        <dbReference type="SAM" id="Phobius"/>
    </source>
</evidence>
<keyword evidence="2" id="KW-0472">Membrane</keyword>
<keyword evidence="2" id="KW-1133">Transmembrane helix</keyword>
<dbReference type="KEGG" id="pfus:ADJ77_12730"/>
<dbReference type="Pfam" id="PF03929">
    <property type="entry name" value="PepSY_TM"/>
    <property type="match status" value="1"/>
</dbReference>
<dbReference type="PANTHER" id="PTHR34219:SF3">
    <property type="entry name" value="BLL7967 PROTEIN"/>
    <property type="match status" value="1"/>
</dbReference>
<feature type="transmembrane region" description="Helical" evidence="2">
    <location>
        <begin position="76"/>
        <end position="97"/>
    </location>
</feature>
<dbReference type="InterPro" id="IPR005625">
    <property type="entry name" value="PepSY-ass_TM"/>
</dbReference>
<dbReference type="PANTHER" id="PTHR34219">
    <property type="entry name" value="IRON-REGULATED INNER MEMBRANE PROTEIN-RELATED"/>
    <property type="match status" value="1"/>
</dbReference>
<evidence type="ECO:0000313" key="4">
    <source>
        <dbReference type="Proteomes" id="UP000060345"/>
    </source>
</evidence>
<keyword evidence="2" id="KW-0812">Transmembrane</keyword>